<dbReference type="Proteomes" id="UP001205861">
    <property type="component" value="Unassembled WGS sequence"/>
</dbReference>
<keyword evidence="1" id="KW-0812">Transmembrane</keyword>
<comment type="caution">
    <text evidence="3">The sequence shown here is derived from an EMBL/GenBank/DDBJ whole genome shotgun (WGS) entry which is preliminary data.</text>
</comment>
<dbReference type="RefSeq" id="WP_258854426.1">
    <property type="nucleotide sequence ID" value="NZ_JANUGV010000001.1"/>
</dbReference>
<dbReference type="InterPro" id="IPR025588">
    <property type="entry name" value="YcxB-like_C"/>
</dbReference>
<sequence>MLWSDRPGSAGSADAAGALVQHDDEAAPFAASEPSSRQAAASPNIPLCELHFAVRYRLWEYAAFMWQHGRFLIRRRRVGFPAGWYLLVKSTAVAVLHFILLGRSRRTYEFTIDEHGIVRNTGTGVTLIDWNDVITVRSYPRGLMFVLSRGTLPIPFRCLDASQLAALRRLADERKALPADS</sequence>
<organism evidence="3 4">
    <name type="scientific">Massilia solisilvae</name>
    <dbReference type="NCBI Taxonomy" id="1811225"/>
    <lineage>
        <taxon>Bacteria</taxon>
        <taxon>Pseudomonadati</taxon>
        <taxon>Pseudomonadota</taxon>
        <taxon>Betaproteobacteria</taxon>
        <taxon>Burkholderiales</taxon>
        <taxon>Oxalobacteraceae</taxon>
        <taxon>Telluria group</taxon>
        <taxon>Massilia</taxon>
    </lineage>
</organism>
<name>A0ABT2BDM5_9BURK</name>
<reference evidence="3 4" key="1">
    <citation type="submission" date="2022-08" db="EMBL/GenBank/DDBJ databases">
        <title>Reclassification of Massilia species as members of the genera Telluria, Duganella, Pseudoduganella, Mokoshia gen. nov. and Zemynaea gen. nov. using orthogonal and non-orthogonal genome-based approaches.</title>
        <authorList>
            <person name="Bowman J.P."/>
        </authorList>
    </citation>
    <scope>NUCLEOTIDE SEQUENCE [LARGE SCALE GENOMIC DNA]</scope>
    <source>
        <strain evidence="3 4">JCM 31607</strain>
    </source>
</reference>
<gene>
    <name evidence="3" type="ORF">NX773_00380</name>
</gene>
<evidence type="ECO:0000313" key="4">
    <source>
        <dbReference type="Proteomes" id="UP001205861"/>
    </source>
</evidence>
<protein>
    <submittedName>
        <fullName evidence="3">YcxB family protein</fullName>
    </submittedName>
</protein>
<feature type="transmembrane region" description="Helical" evidence="1">
    <location>
        <begin position="82"/>
        <end position="101"/>
    </location>
</feature>
<keyword evidence="1" id="KW-1133">Transmembrane helix</keyword>
<accession>A0ABT2BDM5</accession>
<feature type="domain" description="YcxB-like C-terminal" evidence="2">
    <location>
        <begin position="112"/>
        <end position="170"/>
    </location>
</feature>
<evidence type="ECO:0000313" key="3">
    <source>
        <dbReference type="EMBL" id="MCS0606619.1"/>
    </source>
</evidence>
<keyword evidence="1" id="KW-0472">Membrane</keyword>
<evidence type="ECO:0000256" key="1">
    <source>
        <dbReference type="SAM" id="Phobius"/>
    </source>
</evidence>
<keyword evidence="4" id="KW-1185">Reference proteome</keyword>
<evidence type="ECO:0000259" key="2">
    <source>
        <dbReference type="Pfam" id="PF14317"/>
    </source>
</evidence>
<proteinExistence type="predicted"/>
<dbReference type="Pfam" id="PF14317">
    <property type="entry name" value="YcxB"/>
    <property type="match status" value="1"/>
</dbReference>
<dbReference type="EMBL" id="JANUGV010000001">
    <property type="protein sequence ID" value="MCS0606619.1"/>
    <property type="molecule type" value="Genomic_DNA"/>
</dbReference>